<evidence type="ECO:0000256" key="5">
    <source>
        <dbReference type="ARBA" id="ARBA00023186"/>
    </source>
</evidence>
<keyword evidence="6" id="KW-1185">Reference proteome</keyword>
<evidence type="ECO:0000256" key="3">
    <source>
        <dbReference type="ARBA" id="ARBA00022946"/>
    </source>
</evidence>
<dbReference type="Gene3D" id="3.30.2180.10">
    <property type="entry name" value="ATP12-like"/>
    <property type="match status" value="1"/>
</dbReference>
<gene>
    <name evidence="7" type="primary">LOC101241264</name>
</gene>
<reference evidence="7" key="2">
    <citation type="submission" date="2025-08" db="UniProtKB">
        <authorList>
            <consortium name="RefSeq"/>
        </authorList>
    </citation>
    <scope>IDENTIFICATION</scope>
</reference>
<evidence type="ECO:0000313" key="6">
    <source>
        <dbReference type="Proteomes" id="UP001652625"/>
    </source>
</evidence>
<keyword evidence="4" id="KW-0496">Mitochondrion</keyword>
<dbReference type="GeneID" id="101241264"/>
<dbReference type="Gene3D" id="1.10.3580.10">
    <property type="entry name" value="ATP12 ATPase"/>
    <property type="match status" value="1"/>
</dbReference>
<name>A0ABM4B6N1_HYDVU</name>
<dbReference type="InterPro" id="IPR011419">
    <property type="entry name" value="ATP12_ATP_synth-F1-assembly"/>
</dbReference>
<comment type="subcellular location">
    <subcellularLocation>
        <location evidence="1">Mitochondrion</location>
    </subcellularLocation>
</comment>
<proteinExistence type="inferred from homology"/>
<dbReference type="InterPro" id="IPR042272">
    <property type="entry name" value="ATP12_ATP_synth-F1-assembly_N"/>
</dbReference>
<comment type="similarity">
    <text evidence="2">Belongs to the ATP12 family.</text>
</comment>
<dbReference type="InterPro" id="IPR023335">
    <property type="entry name" value="ATP12_ortho_dom_sf"/>
</dbReference>
<keyword evidence="5" id="KW-0143">Chaperone</keyword>
<dbReference type="PANTHER" id="PTHR21013">
    <property type="entry name" value="ATP SYNTHASE MITOCHONDRIAL F1 COMPLEX ASSEMBLY FACTOR 2/ATP12 PROTEIN, MITOCHONDRIAL PRECURSOR"/>
    <property type="match status" value="1"/>
</dbReference>
<evidence type="ECO:0000313" key="7">
    <source>
        <dbReference type="RefSeq" id="XP_065644516.1"/>
    </source>
</evidence>
<reference evidence="6" key="1">
    <citation type="submission" date="2025-05" db="UniProtKB">
        <authorList>
            <consortium name="RefSeq"/>
        </authorList>
    </citation>
    <scope>NUCLEOTIDE SEQUENCE [LARGE SCALE GENOMIC DNA]</scope>
</reference>
<dbReference type="PANTHER" id="PTHR21013:SF10">
    <property type="entry name" value="ATP SYNTHASE MITOCHONDRIAL F1 COMPLEX ASSEMBLY FACTOR 2"/>
    <property type="match status" value="1"/>
</dbReference>
<dbReference type="RefSeq" id="XP_065644516.1">
    <property type="nucleotide sequence ID" value="XM_065788444.1"/>
</dbReference>
<organism evidence="6 7">
    <name type="scientific">Hydra vulgaris</name>
    <name type="common">Hydra</name>
    <name type="synonym">Hydra attenuata</name>
    <dbReference type="NCBI Taxonomy" id="6087"/>
    <lineage>
        <taxon>Eukaryota</taxon>
        <taxon>Metazoa</taxon>
        <taxon>Cnidaria</taxon>
        <taxon>Hydrozoa</taxon>
        <taxon>Hydroidolina</taxon>
        <taxon>Anthoathecata</taxon>
        <taxon>Aplanulata</taxon>
        <taxon>Hydridae</taxon>
        <taxon>Hydra</taxon>
    </lineage>
</organism>
<accession>A0ABM4B6N1</accession>
<dbReference type="Proteomes" id="UP001652625">
    <property type="component" value="Chromosome 01"/>
</dbReference>
<keyword evidence="3" id="KW-0809">Transit peptide</keyword>
<dbReference type="SUPFAM" id="SSF160909">
    <property type="entry name" value="ATP12-like"/>
    <property type="match status" value="1"/>
</dbReference>
<evidence type="ECO:0000256" key="1">
    <source>
        <dbReference type="ARBA" id="ARBA00004173"/>
    </source>
</evidence>
<dbReference type="Pfam" id="PF07542">
    <property type="entry name" value="ATP12"/>
    <property type="match status" value="1"/>
</dbReference>
<evidence type="ECO:0000256" key="2">
    <source>
        <dbReference type="ARBA" id="ARBA00008231"/>
    </source>
</evidence>
<sequence>MDVLKSKFICQVVAKRFTSYLRAHKKRFYKEVTLKPVQDGFLIQLDKRTIKTPLGKPLLVPCEPLGIAVANEWHMQDSDINTSAMPLTVICNTAIDNPSSITKSDLVNGMLRYFQTDTICALADQPEELVELQGREWVPIINWFSKWHGISVVSTSSLFELKQPDLSISKLKDHLMNLNRWQIYGLQSAMEITKSFILPMVVSQKYISVEKAVYLSRLEVEHQITKWGNVEFAHELEKQNQTIFLAAGILFYHFTAGIHDSFESNNEVS</sequence>
<protein>
    <submittedName>
        <fullName evidence="7">ATP synthase mitochondrial F1 complex assembly factor 2 isoform X2</fullName>
    </submittedName>
</protein>
<evidence type="ECO:0000256" key="4">
    <source>
        <dbReference type="ARBA" id="ARBA00023128"/>
    </source>
</evidence>